<evidence type="ECO:0000313" key="2">
    <source>
        <dbReference type="Proteomes" id="UP000325212"/>
    </source>
</evidence>
<name>A0AAV3WA10_9CLOT</name>
<comment type="caution">
    <text evidence="1">The sequence shown here is derived from an EMBL/GenBank/DDBJ whole genome shotgun (WGS) entry which is preliminary data.</text>
</comment>
<evidence type="ECO:0000313" key="1">
    <source>
        <dbReference type="EMBL" id="GEA33941.1"/>
    </source>
</evidence>
<dbReference type="RefSeq" id="WP_039772518.1">
    <property type="nucleotide sequence ID" value="NZ_BJLA01000029.1"/>
</dbReference>
<organism evidence="1 2">
    <name type="scientific">Clostridium diolis</name>
    <dbReference type="NCBI Taxonomy" id="223919"/>
    <lineage>
        <taxon>Bacteria</taxon>
        <taxon>Bacillati</taxon>
        <taxon>Bacillota</taxon>
        <taxon>Clostridia</taxon>
        <taxon>Eubacteriales</taxon>
        <taxon>Clostridiaceae</taxon>
        <taxon>Clostridium</taxon>
    </lineage>
</organism>
<proteinExistence type="predicted"/>
<reference evidence="1 2" key="1">
    <citation type="submission" date="2019-06" db="EMBL/GenBank/DDBJ databases">
        <title>Draft genome sequence of Clostridium diolis DSM 15410.</title>
        <authorList>
            <person name="Kobayashi H."/>
            <person name="Tanizawa Y."/>
            <person name="Tohno M."/>
        </authorList>
    </citation>
    <scope>NUCLEOTIDE SEQUENCE [LARGE SCALE GENOMIC DNA]</scope>
    <source>
        <strain evidence="1 2">DSM 15410</strain>
    </source>
</reference>
<dbReference type="AlphaFoldDB" id="A0AAV3WA10"/>
<dbReference type="Proteomes" id="UP000325212">
    <property type="component" value="Unassembled WGS sequence"/>
</dbReference>
<protein>
    <submittedName>
        <fullName evidence="1">Uncharacterized protein</fullName>
    </submittedName>
</protein>
<keyword evidence="2" id="KW-1185">Reference proteome</keyword>
<accession>A0AAV3WA10</accession>
<dbReference type="EMBL" id="BJLA01000029">
    <property type="protein sequence ID" value="GEA33941.1"/>
    <property type="molecule type" value="Genomic_DNA"/>
</dbReference>
<gene>
    <name evidence="1" type="ORF">CDIOL_48640</name>
</gene>
<sequence>MGEMLLSYAILLYVGLMSDTEYKENLGLYFLKHPDNALLLELEWSTLAISALRTSEAPPGVFVREE</sequence>